<accession>A0AAE7WUR5</accession>
<sequence length="137" mass="14981">MLLGQKVTEFVSVATAKALGDFLANAPALKQVGVIRTEYRHKDGSVRGRSIEAVVLDGTEAKLYAVEQHRGVAIIAEIRDTDMRNTMLAEIASFNEDSENTFIYDQIITEGVEEFDGKGLDMSEVVDVNDGTEDLNA</sequence>
<keyword evidence="1" id="KW-0269">Exonuclease</keyword>
<name>A0AAE7WUR5_9CAUD</name>
<keyword evidence="2" id="KW-1185">Reference proteome</keyword>
<dbReference type="Proteomes" id="UP000828797">
    <property type="component" value="Segment"/>
</dbReference>
<keyword evidence="1" id="KW-0540">Nuclease</keyword>
<dbReference type="KEGG" id="vg:77923865"/>
<evidence type="ECO:0000313" key="1">
    <source>
        <dbReference type="EMBL" id="QYW05838.1"/>
    </source>
</evidence>
<keyword evidence="1" id="KW-0378">Hydrolase</keyword>
<dbReference type="EMBL" id="MZ592920">
    <property type="protein sequence ID" value="QYW05838.1"/>
    <property type="molecule type" value="Genomic_DNA"/>
</dbReference>
<reference evidence="1" key="1">
    <citation type="submission" date="2021-07" db="EMBL/GenBank/DDBJ databases">
        <authorList>
            <person name="Wang J."/>
            <person name="Yang M."/>
        </authorList>
    </citation>
    <scope>NUCLEOTIDE SEQUENCE</scope>
</reference>
<dbReference type="GO" id="GO:0004527">
    <property type="term" value="F:exonuclease activity"/>
    <property type="evidence" value="ECO:0007669"/>
    <property type="project" value="UniProtKB-KW"/>
</dbReference>
<organism evidence="1 2">
    <name type="scientific">Vibrio phage vB_VpaP_G1</name>
    <dbReference type="NCBI Taxonomy" id="2862773"/>
    <lineage>
        <taxon>Viruses</taxon>
        <taxon>Duplodnaviria</taxon>
        <taxon>Heunggongvirae</taxon>
        <taxon>Uroviricota</taxon>
        <taxon>Caudoviricetes</taxon>
        <taxon>Autographivirales</taxon>
        <taxon>Youngvirus</taxon>
        <taxon>Youngvirus G1</taxon>
    </lineage>
</organism>
<dbReference type="GeneID" id="77923865"/>
<protein>
    <submittedName>
        <fullName evidence="1">DNA exonuclease</fullName>
    </submittedName>
</protein>
<proteinExistence type="predicted"/>
<evidence type="ECO:0000313" key="2">
    <source>
        <dbReference type="Proteomes" id="UP000828797"/>
    </source>
</evidence>
<dbReference type="RefSeq" id="YP_010648426.1">
    <property type="nucleotide sequence ID" value="NC_070758.1"/>
</dbReference>